<dbReference type="AlphaFoldDB" id="A0A9P4YY56"/>
<dbReference type="GeneID" id="55970311"/>
<feature type="compositionally biased region" description="Low complexity" evidence="1">
    <location>
        <begin position="196"/>
        <end position="221"/>
    </location>
</feature>
<feature type="compositionally biased region" description="Basic residues" evidence="1">
    <location>
        <begin position="82"/>
        <end position="97"/>
    </location>
</feature>
<organism evidence="3 4">
    <name type="scientific">Geosmithia morbida</name>
    <dbReference type="NCBI Taxonomy" id="1094350"/>
    <lineage>
        <taxon>Eukaryota</taxon>
        <taxon>Fungi</taxon>
        <taxon>Dikarya</taxon>
        <taxon>Ascomycota</taxon>
        <taxon>Pezizomycotina</taxon>
        <taxon>Sordariomycetes</taxon>
        <taxon>Hypocreomycetidae</taxon>
        <taxon>Hypocreales</taxon>
        <taxon>Bionectriaceae</taxon>
        <taxon>Geosmithia</taxon>
    </lineage>
</organism>
<reference evidence="3" key="1">
    <citation type="submission" date="2020-03" db="EMBL/GenBank/DDBJ databases">
        <title>Site-based positive gene gene selection in Geosmithia morbida across the United States reveals a broad range of putative effectors and factors for local host and environmental adapation.</title>
        <authorList>
            <person name="Onufrak A."/>
            <person name="Murdoch R.W."/>
            <person name="Gazis R."/>
            <person name="Huff M."/>
            <person name="Staton M."/>
            <person name="Klingeman W."/>
            <person name="Hadziabdic D."/>
        </authorList>
    </citation>
    <scope>NUCLEOTIDE SEQUENCE</scope>
    <source>
        <strain evidence="3">1262</strain>
    </source>
</reference>
<feature type="compositionally biased region" description="Polar residues" evidence="1">
    <location>
        <begin position="243"/>
        <end position="254"/>
    </location>
</feature>
<evidence type="ECO:0000256" key="2">
    <source>
        <dbReference type="SAM" id="Phobius"/>
    </source>
</evidence>
<name>A0A9P4YY56_9HYPO</name>
<keyword evidence="2" id="KW-0812">Transmembrane</keyword>
<proteinExistence type="predicted"/>
<dbReference type="Proteomes" id="UP000749293">
    <property type="component" value="Unassembled WGS sequence"/>
</dbReference>
<comment type="caution">
    <text evidence="3">The sequence shown here is derived from an EMBL/GenBank/DDBJ whole genome shotgun (WGS) entry which is preliminary data.</text>
</comment>
<sequence>MGLFNPVRALVIPGFCLITVPLAILAGITTTLAFSVLLLRVFTVYLDILLSLAPRWPSRRLFFTTAAVDNDTGATNYPSTSHHQRRHSHTPRRRRRSSTASSSSLGERGLGLVPSVGAERDFEGIGGWRLGGQIDDDLWSTACNPPLEMPDRPVSYFGHGHHHRSSSANGGPTTPGEGGYLMMKSRTPRANAGVGSSSSATAYPLASSPSLAASPNNSRARTPSGPRLKFTPTQQPDGYFALSRNTSPQATKRH</sequence>
<feature type="transmembrane region" description="Helical" evidence="2">
    <location>
        <begin position="7"/>
        <end position="26"/>
    </location>
</feature>
<evidence type="ECO:0000313" key="3">
    <source>
        <dbReference type="EMBL" id="KAF4125243.1"/>
    </source>
</evidence>
<accession>A0A9P4YY56</accession>
<protein>
    <submittedName>
        <fullName evidence="3">Uncharacterized protein</fullName>
    </submittedName>
</protein>
<feature type="region of interest" description="Disordered" evidence="1">
    <location>
        <begin position="154"/>
        <end position="254"/>
    </location>
</feature>
<dbReference type="RefSeq" id="XP_035323895.1">
    <property type="nucleotide sequence ID" value="XM_035466058.1"/>
</dbReference>
<keyword evidence="2" id="KW-1133">Transmembrane helix</keyword>
<feature type="transmembrane region" description="Helical" evidence="2">
    <location>
        <begin position="32"/>
        <end position="53"/>
    </location>
</feature>
<evidence type="ECO:0000313" key="4">
    <source>
        <dbReference type="Proteomes" id="UP000749293"/>
    </source>
</evidence>
<evidence type="ECO:0000256" key="1">
    <source>
        <dbReference type="SAM" id="MobiDB-lite"/>
    </source>
</evidence>
<dbReference type="OrthoDB" id="4492972at2759"/>
<feature type="region of interest" description="Disordered" evidence="1">
    <location>
        <begin position="73"/>
        <end position="111"/>
    </location>
</feature>
<gene>
    <name evidence="3" type="ORF">GMORB2_4083</name>
</gene>
<dbReference type="EMBL" id="JAANYQ010000003">
    <property type="protein sequence ID" value="KAF4125243.1"/>
    <property type="molecule type" value="Genomic_DNA"/>
</dbReference>
<keyword evidence="2" id="KW-0472">Membrane</keyword>
<keyword evidence="4" id="KW-1185">Reference proteome</keyword>
<feature type="compositionally biased region" description="Low complexity" evidence="1">
    <location>
        <begin position="98"/>
        <end position="111"/>
    </location>
</feature>